<accession>U3TBA7</accession>
<dbReference type="Pfam" id="PF19315">
    <property type="entry name" value="MC_hydratase"/>
    <property type="match status" value="1"/>
</dbReference>
<dbReference type="GO" id="GO:0016829">
    <property type="term" value="F:lyase activity"/>
    <property type="evidence" value="ECO:0007669"/>
    <property type="project" value="InterPro"/>
</dbReference>
<proteinExistence type="predicted"/>
<dbReference type="AlphaFoldDB" id="U3TBA7"/>
<dbReference type="eggNOG" id="arCOG00775">
    <property type="taxonomic scope" value="Archaea"/>
</dbReference>
<dbReference type="Proteomes" id="UP000016887">
    <property type="component" value="Chromosome"/>
</dbReference>
<organism evidence="1 2">
    <name type="scientific">Aeropyrum camini SY1 = JCM 12091</name>
    <dbReference type="NCBI Taxonomy" id="1198449"/>
    <lineage>
        <taxon>Archaea</taxon>
        <taxon>Thermoproteota</taxon>
        <taxon>Thermoprotei</taxon>
        <taxon>Desulfurococcales</taxon>
        <taxon>Desulfurococcaceae</taxon>
        <taxon>Aeropyrum</taxon>
    </lineage>
</organism>
<dbReference type="PANTHER" id="PTHR43664:SF1">
    <property type="entry name" value="BETA-METHYLMALYL-COA DEHYDRATASE"/>
    <property type="match status" value="1"/>
</dbReference>
<dbReference type="KEGG" id="acj:ACAM_0232"/>
<gene>
    <name evidence="1" type="ORF">ACAM_0232</name>
</gene>
<evidence type="ECO:0000313" key="1">
    <source>
        <dbReference type="EMBL" id="BAN89701.1"/>
    </source>
</evidence>
<sequence>MAAVAGPSWAAWGEEGPYFEDFRVGDRFWSWPCKTLRESDNTLWTAVTGDSTPLYVDKEYAGRAGHRDTPIHPVLVLALTASLAVRYTSINSMAFLGAEYMRIHKPVYPGDTLCVETEVAYKRESRSRPDTGIVVWVHRAYSQSGELVAEVKRANLVYRRGRAPRWWPVGEGGGKP</sequence>
<dbReference type="InterPro" id="IPR048274">
    <property type="entry name" value="MC_hydratase"/>
</dbReference>
<name>U3TBA7_9CREN</name>
<dbReference type="STRING" id="1198449.ACAM_0232"/>
<dbReference type="InterPro" id="IPR029069">
    <property type="entry name" value="HotDog_dom_sf"/>
</dbReference>
<dbReference type="InterPro" id="IPR052342">
    <property type="entry name" value="MCH/BMMD"/>
</dbReference>
<dbReference type="PANTHER" id="PTHR43664">
    <property type="entry name" value="MONOAMINE OXIDASE-RELATED"/>
    <property type="match status" value="1"/>
</dbReference>
<dbReference type="CDD" id="cd03451">
    <property type="entry name" value="FkbR2"/>
    <property type="match status" value="1"/>
</dbReference>
<dbReference type="Gene3D" id="3.10.129.10">
    <property type="entry name" value="Hotdog Thioesterase"/>
    <property type="match status" value="1"/>
</dbReference>
<reference evidence="1 2" key="1">
    <citation type="journal article" date="2013" name="Appl. Environ. Microbiol.">
        <title>Variation of the Virus-Related Elements within Syntenic Genomes of the Hyperthermophilic Archaeon Aeropyrum.</title>
        <authorList>
            <person name="Daifuku T."/>
            <person name="Yoshida T."/>
            <person name="Kitamura T."/>
            <person name="Kawaichi S."/>
            <person name="Inoue T."/>
            <person name="Nomura K."/>
            <person name="Yoshida Y."/>
            <person name="Kuno S."/>
            <person name="Sako Y."/>
        </authorList>
    </citation>
    <scope>NUCLEOTIDE SEQUENCE [LARGE SCALE GENOMIC DNA]</scope>
    <source>
        <strain evidence="1 2">SY1</strain>
    </source>
</reference>
<dbReference type="PATRIC" id="fig|1198449.6.peg.237"/>
<dbReference type="EMBL" id="AP012489">
    <property type="protein sequence ID" value="BAN89701.1"/>
    <property type="molecule type" value="Genomic_DNA"/>
</dbReference>
<dbReference type="SUPFAM" id="SSF54637">
    <property type="entry name" value="Thioesterase/thiol ester dehydrase-isomerase"/>
    <property type="match status" value="1"/>
</dbReference>
<protein>
    <submittedName>
        <fullName evidence="1">Acyl dehydratase</fullName>
    </submittedName>
</protein>
<evidence type="ECO:0000313" key="2">
    <source>
        <dbReference type="Proteomes" id="UP000016887"/>
    </source>
</evidence>
<keyword evidence="2" id="KW-1185">Reference proteome</keyword>